<comment type="catalytic activity">
    <reaction evidence="9">
        <text>N-acetyl-D-glucosamine + ATP = N-acetyl-D-glucosamine 6-phosphate + ADP + H(+)</text>
        <dbReference type="Rhea" id="RHEA:17417"/>
        <dbReference type="ChEBI" id="CHEBI:15378"/>
        <dbReference type="ChEBI" id="CHEBI:30616"/>
        <dbReference type="ChEBI" id="CHEBI:57513"/>
        <dbReference type="ChEBI" id="CHEBI:456216"/>
        <dbReference type="ChEBI" id="CHEBI:506227"/>
        <dbReference type="EC" id="2.7.1.59"/>
    </reaction>
</comment>
<evidence type="ECO:0000256" key="2">
    <source>
        <dbReference type="ARBA" id="ARBA00022679"/>
    </source>
</evidence>
<dbReference type="GO" id="GO:0005524">
    <property type="term" value="F:ATP binding"/>
    <property type="evidence" value="ECO:0007669"/>
    <property type="project" value="UniProtKB-KW"/>
</dbReference>
<keyword evidence="3" id="KW-0479">Metal-binding</keyword>
<dbReference type="GO" id="GO:0045127">
    <property type="term" value="F:N-acetylglucosamine kinase activity"/>
    <property type="evidence" value="ECO:0007669"/>
    <property type="project" value="UniProtKB-EC"/>
</dbReference>
<accession>A0A2N3LCA5</accession>
<dbReference type="PANTHER" id="PTHR18964:SF162">
    <property type="entry name" value="N-ACETYL-D-GLUCOSAMINE KINASE"/>
    <property type="match status" value="1"/>
</dbReference>
<evidence type="ECO:0000256" key="4">
    <source>
        <dbReference type="ARBA" id="ARBA00022741"/>
    </source>
</evidence>
<dbReference type="EMBL" id="NXGX01000001">
    <property type="protein sequence ID" value="PKR60475.1"/>
    <property type="molecule type" value="Genomic_DNA"/>
</dbReference>
<evidence type="ECO:0000256" key="9">
    <source>
        <dbReference type="ARBA" id="ARBA00049065"/>
    </source>
</evidence>
<organism evidence="10 11">
    <name type="scientific">Thalassospira lohafexi</name>
    <dbReference type="NCBI Taxonomy" id="744227"/>
    <lineage>
        <taxon>Bacteria</taxon>
        <taxon>Pseudomonadati</taxon>
        <taxon>Pseudomonadota</taxon>
        <taxon>Alphaproteobacteria</taxon>
        <taxon>Rhodospirillales</taxon>
        <taxon>Thalassospiraceae</taxon>
        <taxon>Thalassospira</taxon>
    </lineage>
</organism>
<evidence type="ECO:0000313" key="11">
    <source>
        <dbReference type="Proteomes" id="UP000233332"/>
    </source>
</evidence>
<keyword evidence="6" id="KW-0862">Zinc</keyword>
<keyword evidence="7" id="KW-0067">ATP-binding</keyword>
<dbReference type="InterPro" id="IPR000600">
    <property type="entry name" value="ROK"/>
</dbReference>
<evidence type="ECO:0000256" key="8">
    <source>
        <dbReference type="ARBA" id="ARBA00023277"/>
    </source>
</evidence>
<evidence type="ECO:0000256" key="1">
    <source>
        <dbReference type="ARBA" id="ARBA00012122"/>
    </source>
</evidence>
<dbReference type="Gene3D" id="3.30.420.40">
    <property type="match status" value="2"/>
</dbReference>
<dbReference type="InterPro" id="IPR049874">
    <property type="entry name" value="ROK_cs"/>
</dbReference>
<name>A0A2N3LCA5_9PROT</name>
<proteinExistence type="predicted"/>
<dbReference type="Proteomes" id="UP000233332">
    <property type="component" value="Unassembled WGS sequence"/>
</dbReference>
<dbReference type="PANTHER" id="PTHR18964">
    <property type="entry name" value="ROK (REPRESSOR, ORF, KINASE) FAMILY"/>
    <property type="match status" value="1"/>
</dbReference>
<evidence type="ECO:0000256" key="5">
    <source>
        <dbReference type="ARBA" id="ARBA00022777"/>
    </source>
</evidence>
<reference evidence="10 11" key="1">
    <citation type="submission" date="2017-09" db="EMBL/GenBank/DDBJ databases">
        <title>Biodiversity and function of Thalassospira species in the particle-attached aromatic-hydrocarbon-degrading consortia from the surface seawater of the China South Sea.</title>
        <authorList>
            <person name="Dong C."/>
            <person name="Lai Q."/>
            <person name="Shao Z."/>
        </authorList>
    </citation>
    <scope>NUCLEOTIDE SEQUENCE [LARGE SCALE GENOMIC DNA]</scope>
    <source>
        <strain evidence="10 11">139Z-12</strain>
    </source>
</reference>
<dbReference type="EC" id="2.7.1.59" evidence="1"/>
<evidence type="ECO:0000256" key="3">
    <source>
        <dbReference type="ARBA" id="ARBA00022723"/>
    </source>
</evidence>
<gene>
    <name evidence="10" type="ORF">COO92_00685</name>
</gene>
<evidence type="ECO:0000256" key="7">
    <source>
        <dbReference type="ARBA" id="ARBA00022840"/>
    </source>
</evidence>
<protein>
    <recommendedName>
        <fullName evidence="1">N-acetylglucosamine kinase</fullName>
        <ecNumber evidence="1">2.7.1.59</ecNumber>
    </recommendedName>
</protein>
<dbReference type="Pfam" id="PF00480">
    <property type="entry name" value="ROK"/>
    <property type="match status" value="1"/>
</dbReference>
<dbReference type="PROSITE" id="PS01125">
    <property type="entry name" value="ROK"/>
    <property type="match status" value="1"/>
</dbReference>
<keyword evidence="4" id="KW-0547">Nucleotide-binding</keyword>
<keyword evidence="11" id="KW-1185">Reference proteome</keyword>
<dbReference type="GO" id="GO:0046872">
    <property type="term" value="F:metal ion binding"/>
    <property type="evidence" value="ECO:0007669"/>
    <property type="project" value="UniProtKB-KW"/>
</dbReference>
<dbReference type="InterPro" id="IPR043129">
    <property type="entry name" value="ATPase_NBD"/>
</dbReference>
<keyword evidence="8" id="KW-0119">Carbohydrate metabolism</keyword>
<dbReference type="CDD" id="cd24057">
    <property type="entry name" value="ASKHA_NBD_ROK_NAGK"/>
    <property type="match status" value="1"/>
</dbReference>
<keyword evidence="2" id="KW-0808">Transferase</keyword>
<comment type="caution">
    <text evidence="10">The sequence shown here is derived from an EMBL/GenBank/DDBJ whole genome shotgun (WGS) entry which is preliminary data.</text>
</comment>
<sequence>MQYAFDIGGSKIEFGVFDDAGDILSHSKTPTPAHDRDAFVAAVSGLIDEADREFGERPNIGISFAGGLDPQTGAVISANIPAIKGWLLAVELSAILKRDVLVANDADCFALAEARTGVAKDARTVFAIILGTGVGGGIVVDGHFIGGRSGIRGEWGHGNDVTGGLIRNGLAPVTCGCGNTGCLDAWGGARGLENIHAQISGNRTTSFEITDAWRTGDDHATRSLEIYCDLVSRELALMVNVLDPDCVPVGGGIASEENLIAKIDTMVRQRVLGRYDAPLVVPGRYSRDGGLRGAAMLHVIANAQGSQ</sequence>
<evidence type="ECO:0000256" key="6">
    <source>
        <dbReference type="ARBA" id="ARBA00022833"/>
    </source>
</evidence>
<keyword evidence="5 10" id="KW-0418">Kinase</keyword>
<dbReference type="SUPFAM" id="SSF53067">
    <property type="entry name" value="Actin-like ATPase domain"/>
    <property type="match status" value="1"/>
</dbReference>
<dbReference type="AlphaFoldDB" id="A0A2N3LCA5"/>
<evidence type="ECO:0000313" key="10">
    <source>
        <dbReference type="EMBL" id="PKR60475.1"/>
    </source>
</evidence>